<accession>A0A3S3ZQ74</accession>
<keyword evidence="1" id="KW-0472">Membrane</keyword>
<evidence type="ECO:0008006" key="4">
    <source>
        <dbReference type="Google" id="ProtNLM"/>
    </source>
</evidence>
<keyword evidence="1" id="KW-0812">Transmembrane</keyword>
<evidence type="ECO:0000256" key="1">
    <source>
        <dbReference type="SAM" id="Phobius"/>
    </source>
</evidence>
<dbReference type="AlphaFoldDB" id="A0A3S3ZQ74"/>
<name>A0A3S3ZQ74_9MICO</name>
<reference evidence="2 3" key="1">
    <citation type="submission" date="2018-12" db="EMBL/GenBank/DDBJ databases">
        <authorList>
            <person name="Li F."/>
        </authorList>
    </citation>
    <scope>NUCLEOTIDE SEQUENCE [LARGE SCALE GENOMIC DNA]</scope>
    <source>
        <strain evidence="2 3">11W25H-1</strain>
    </source>
</reference>
<evidence type="ECO:0000313" key="2">
    <source>
        <dbReference type="EMBL" id="RWZ51130.1"/>
    </source>
</evidence>
<comment type="caution">
    <text evidence="2">The sequence shown here is derived from an EMBL/GenBank/DDBJ whole genome shotgun (WGS) entry which is preliminary data.</text>
</comment>
<feature type="transmembrane region" description="Helical" evidence="1">
    <location>
        <begin position="20"/>
        <end position="41"/>
    </location>
</feature>
<dbReference type="EMBL" id="RZNB01000003">
    <property type="protein sequence ID" value="RWZ51130.1"/>
    <property type="molecule type" value="Genomic_DNA"/>
</dbReference>
<evidence type="ECO:0000313" key="3">
    <source>
        <dbReference type="Proteomes" id="UP000288547"/>
    </source>
</evidence>
<gene>
    <name evidence="2" type="ORF">ELQ90_10105</name>
</gene>
<sequence>MQTLPVTIYAQTRVGISPDMNAVASIIIVAMIALVALLHIITGSGINVVAGAQKESNDG</sequence>
<keyword evidence="3" id="KW-1185">Reference proteome</keyword>
<organism evidence="2 3">
    <name type="scientific">Labedella phragmitis</name>
    <dbReference type="NCBI Taxonomy" id="2498849"/>
    <lineage>
        <taxon>Bacteria</taxon>
        <taxon>Bacillati</taxon>
        <taxon>Actinomycetota</taxon>
        <taxon>Actinomycetes</taxon>
        <taxon>Micrococcales</taxon>
        <taxon>Microbacteriaceae</taxon>
        <taxon>Labedella</taxon>
    </lineage>
</organism>
<keyword evidence="1" id="KW-1133">Transmembrane helix</keyword>
<dbReference type="Proteomes" id="UP000288547">
    <property type="component" value="Unassembled WGS sequence"/>
</dbReference>
<protein>
    <recommendedName>
        <fullName evidence="4">ABC transporter permease</fullName>
    </recommendedName>
</protein>
<dbReference type="RefSeq" id="WP_128495121.1">
    <property type="nucleotide sequence ID" value="NZ_RZNB01000003.1"/>
</dbReference>
<proteinExistence type="predicted"/>